<reference evidence="2" key="1">
    <citation type="journal article" date="2010" name="DNA Cell Biol.">
        <title>Psychrotrophic strain of Janthinobacterium lividum from a cold Alaskan soil produces prodigiosin.</title>
        <authorList>
            <person name="Schloss P.D."/>
            <person name="Allen H.K."/>
            <person name="Klimowicz A.K."/>
            <person name="Mlot C."/>
            <person name="Gross J."/>
            <person name="Savengsuksa S."/>
            <person name="McEllin J."/>
            <person name="Clardy J."/>
            <person name="Ruess R.W."/>
            <person name="Handelsman J."/>
        </authorList>
    </citation>
    <scope>NUCLEOTIDE SEQUENCE</scope>
    <source>
        <strain evidence="2">BR01</strain>
    </source>
</reference>
<dbReference type="SUPFAM" id="SSF52821">
    <property type="entry name" value="Rhodanese/Cell cycle control phosphatase"/>
    <property type="match status" value="1"/>
</dbReference>
<evidence type="ECO:0000259" key="1">
    <source>
        <dbReference type="PROSITE" id="PS50206"/>
    </source>
</evidence>
<dbReference type="SMART" id="SM00450">
    <property type="entry name" value="RHOD"/>
    <property type="match status" value="1"/>
</dbReference>
<name>A0SZ08_9BURK</name>
<dbReference type="PROSITE" id="PS50206">
    <property type="entry name" value="RHODANESE_3"/>
    <property type="match status" value="1"/>
</dbReference>
<organism evidence="2">
    <name type="scientific">Janthinobacterium lividum</name>
    <dbReference type="NCBI Taxonomy" id="29581"/>
    <lineage>
        <taxon>Bacteria</taxon>
        <taxon>Pseudomonadati</taxon>
        <taxon>Pseudomonadota</taxon>
        <taxon>Betaproteobacteria</taxon>
        <taxon>Burkholderiales</taxon>
        <taxon>Oxalobacteraceae</taxon>
        <taxon>Janthinobacterium</taxon>
    </lineage>
</organism>
<proteinExistence type="predicted"/>
<sequence>MTRASCLKPMLRRCKPWHRRISSSEATDSMEHLSAPQLAAWLADPSRPRPFLLDVREQWEFDLCHLDGATLMQMNSIPARIDDLDEDAEIVCICHHGMRSMQVAAFLERNGFGKISNLTGGVHAWALQVDSAMPKY</sequence>
<dbReference type="Pfam" id="PF00581">
    <property type="entry name" value="Rhodanese"/>
    <property type="match status" value="1"/>
</dbReference>
<feature type="domain" description="Rhodanese" evidence="1">
    <location>
        <begin position="46"/>
        <end position="134"/>
    </location>
</feature>
<protein>
    <submittedName>
        <fullName evidence="2">Putative rhodanase</fullName>
    </submittedName>
</protein>
<dbReference type="InterPro" id="IPR001763">
    <property type="entry name" value="Rhodanese-like_dom"/>
</dbReference>
<dbReference type="PANTHER" id="PTHR43031">
    <property type="entry name" value="FAD-DEPENDENT OXIDOREDUCTASE"/>
    <property type="match status" value="1"/>
</dbReference>
<dbReference type="PANTHER" id="PTHR43031:SF17">
    <property type="entry name" value="SULFURTRANSFERASE YTWF-RELATED"/>
    <property type="match status" value="1"/>
</dbReference>
<dbReference type="InterPro" id="IPR036873">
    <property type="entry name" value="Rhodanese-like_dom_sf"/>
</dbReference>
<dbReference type="Gene3D" id="3.40.250.10">
    <property type="entry name" value="Rhodanese-like domain"/>
    <property type="match status" value="1"/>
</dbReference>
<dbReference type="InterPro" id="IPR050229">
    <property type="entry name" value="GlpE_sulfurtransferase"/>
</dbReference>
<accession>A0SZ08</accession>
<dbReference type="EMBL" id="EF063590">
    <property type="protein sequence ID" value="ABK64058.1"/>
    <property type="molecule type" value="Genomic_DNA"/>
</dbReference>
<dbReference type="AlphaFoldDB" id="A0SZ08"/>
<evidence type="ECO:0000313" key="2">
    <source>
        <dbReference type="EMBL" id="ABK64058.1"/>
    </source>
</evidence>